<accession>A5UFL8</accession>
<feature type="transmembrane region" description="Helical" evidence="2">
    <location>
        <begin position="117"/>
        <end position="139"/>
    </location>
</feature>
<feature type="transmembrane region" description="Helical" evidence="2">
    <location>
        <begin position="252"/>
        <end position="271"/>
    </location>
</feature>
<dbReference type="InterPro" id="IPR036259">
    <property type="entry name" value="MFS_trans_sf"/>
</dbReference>
<keyword evidence="2" id="KW-0472">Membrane</keyword>
<protein>
    <submittedName>
        <fullName evidence="3">Glucuronide permease</fullName>
    </submittedName>
</protein>
<sequence length="467" mass="52407">MNTLESRPFGLKDKIAYMTGDIANDMSFMMSAFFLMLFYTNVLEIPGYVVGLLFLISRVLDAFTDMGMGRLVDTMKPFKEGRFKGIIRRASPFVCLSGFLLFLYVVKDWSYPAKLTYVSITYIIWGSFCYTAVNIPYGSMASVISSCPEDRASLSVFRSIGANIALLTISFIVPLLIYKNVDGKQIIIPEMFTIIMGVLMLIAFYLYQFCWRNSVERIQLPEKVGRRHNRNECFGDVKAIFVSLFSNKPLQIFILIAIILLLANLLIGAMNPYLYIDYFNSKFALSIGGTLPVIASFCVAPFAQTLVKKFGKKESASIALLLTGIGYFILFGVKTTDVWLYMAIAFVSLLGLNYFMVIIWAFITDIIDYQFLKTHRREDGTIYAVYSFARKIGQALAGGLGGVALSLVGYMPNVPSQSSETLNSIYNVATLVPAISCIAIFVILTFWYPLSKEVVDNNSRELEKINK</sequence>
<dbReference type="PANTHER" id="PTHR11328:SF24">
    <property type="entry name" value="MAJOR FACILITATOR SUPERFAMILY (MFS) PROFILE DOMAIN-CONTAINING PROTEIN"/>
    <property type="match status" value="1"/>
</dbReference>
<comment type="similarity">
    <text evidence="1">Belongs to the sodium:galactoside symporter (TC 2.A.2) family.</text>
</comment>
<feature type="transmembrane region" description="Helical" evidence="2">
    <location>
        <begin position="392"/>
        <end position="411"/>
    </location>
</feature>
<feature type="transmembrane region" description="Helical" evidence="2">
    <location>
        <begin position="339"/>
        <end position="363"/>
    </location>
</feature>
<gene>
    <name evidence="3" type="ordered locus">CGSHiGG_02745</name>
</gene>
<feature type="transmembrane region" description="Helical" evidence="2">
    <location>
        <begin position="283"/>
        <end position="303"/>
    </location>
</feature>
<feature type="transmembrane region" description="Helical" evidence="2">
    <location>
        <begin position="45"/>
        <end position="64"/>
    </location>
</feature>
<dbReference type="Gene3D" id="1.20.1250.20">
    <property type="entry name" value="MFS general substrate transporter like domains"/>
    <property type="match status" value="2"/>
</dbReference>
<dbReference type="NCBIfam" id="TIGR00792">
    <property type="entry name" value="gph"/>
    <property type="match status" value="1"/>
</dbReference>
<dbReference type="GO" id="GO:0015293">
    <property type="term" value="F:symporter activity"/>
    <property type="evidence" value="ECO:0007669"/>
    <property type="project" value="InterPro"/>
</dbReference>
<evidence type="ECO:0000256" key="1">
    <source>
        <dbReference type="ARBA" id="ARBA00009617"/>
    </source>
</evidence>
<dbReference type="GO" id="GO:0008643">
    <property type="term" value="P:carbohydrate transport"/>
    <property type="evidence" value="ECO:0007669"/>
    <property type="project" value="InterPro"/>
</dbReference>
<keyword evidence="2" id="KW-1133">Transmembrane helix</keyword>
<keyword evidence="2" id="KW-0812">Transmembrane</keyword>
<evidence type="ECO:0000256" key="2">
    <source>
        <dbReference type="SAM" id="Phobius"/>
    </source>
</evidence>
<feature type="transmembrane region" description="Helical" evidence="2">
    <location>
        <begin position="85"/>
        <end position="105"/>
    </location>
</feature>
<dbReference type="EMBL" id="CP000672">
    <property type="protein sequence ID" value="ABQ99573.1"/>
    <property type="molecule type" value="Genomic_DNA"/>
</dbReference>
<name>A5UFL8_HAEIG</name>
<proteinExistence type="inferred from homology"/>
<dbReference type="AlphaFoldDB" id="A5UFL8"/>
<feature type="transmembrane region" description="Helical" evidence="2">
    <location>
        <begin position="160"/>
        <end position="180"/>
    </location>
</feature>
<evidence type="ECO:0000313" key="3">
    <source>
        <dbReference type="EMBL" id="ABQ99573.1"/>
    </source>
</evidence>
<dbReference type="InterPro" id="IPR001927">
    <property type="entry name" value="Na/Gal_symport"/>
</dbReference>
<evidence type="ECO:0000313" key="4">
    <source>
        <dbReference type="Proteomes" id="UP000001990"/>
    </source>
</evidence>
<feature type="transmembrane region" description="Helical" evidence="2">
    <location>
        <begin position="186"/>
        <end position="207"/>
    </location>
</feature>
<dbReference type="GO" id="GO:0006814">
    <property type="term" value="P:sodium ion transport"/>
    <property type="evidence" value="ECO:0007669"/>
    <property type="project" value="InterPro"/>
</dbReference>
<dbReference type="GO" id="GO:0005886">
    <property type="term" value="C:plasma membrane"/>
    <property type="evidence" value="ECO:0007669"/>
    <property type="project" value="TreeGrafter"/>
</dbReference>
<dbReference type="Pfam" id="PF13347">
    <property type="entry name" value="MFS_2"/>
    <property type="match status" value="1"/>
</dbReference>
<dbReference type="KEGG" id="hiq:CGSHiGG_02745"/>
<dbReference type="PANTHER" id="PTHR11328">
    <property type="entry name" value="MAJOR FACILITATOR SUPERFAMILY DOMAIN-CONTAINING PROTEIN"/>
    <property type="match status" value="1"/>
</dbReference>
<dbReference type="SUPFAM" id="SSF103473">
    <property type="entry name" value="MFS general substrate transporter"/>
    <property type="match status" value="1"/>
</dbReference>
<organism evidence="3 4">
    <name type="scientific">Haemophilus influenzae (strain PittGG)</name>
    <dbReference type="NCBI Taxonomy" id="374931"/>
    <lineage>
        <taxon>Bacteria</taxon>
        <taxon>Pseudomonadati</taxon>
        <taxon>Pseudomonadota</taxon>
        <taxon>Gammaproteobacteria</taxon>
        <taxon>Pasteurellales</taxon>
        <taxon>Pasteurellaceae</taxon>
        <taxon>Haemophilus</taxon>
    </lineage>
</organism>
<dbReference type="HOGENOM" id="CLU_027408_0_1_6"/>
<feature type="transmembrane region" description="Helical" evidence="2">
    <location>
        <begin position="431"/>
        <end position="450"/>
    </location>
</feature>
<dbReference type="Proteomes" id="UP000001990">
    <property type="component" value="Chromosome"/>
</dbReference>
<feature type="transmembrane region" description="Helical" evidence="2">
    <location>
        <begin position="315"/>
        <end position="333"/>
    </location>
</feature>
<reference evidence="3 4" key="1">
    <citation type="journal article" date="2007" name="Genome Biol.">
        <title>Characterization and modeling of the Haemophilus influenzae core and supragenomes based on the complete genomic sequences of Rd and 12 clinical nontypeable strains.</title>
        <authorList>
            <person name="Hogg J.S."/>
            <person name="Hu F.Z."/>
            <person name="Janto B."/>
            <person name="Boissy R."/>
            <person name="Hayes J."/>
            <person name="Keefe R."/>
            <person name="Post J.C."/>
            <person name="Ehrlich G.D."/>
        </authorList>
    </citation>
    <scope>NUCLEOTIDE SEQUENCE [LARGE SCALE GENOMIC DNA]</scope>
    <source>
        <strain evidence="3 4">PittGG</strain>
    </source>
</reference>
<dbReference type="InterPro" id="IPR039672">
    <property type="entry name" value="MFS_2"/>
</dbReference>